<dbReference type="Proteomes" id="UP000503264">
    <property type="component" value="Chromosome"/>
</dbReference>
<protein>
    <recommendedName>
        <fullName evidence="3">GatB/YqeY family protein</fullName>
    </recommendedName>
</protein>
<dbReference type="Gene3D" id="1.10.10.410">
    <property type="match status" value="1"/>
</dbReference>
<name>A0A6G5QIC3_9BACT</name>
<dbReference type="InterPro" id="IPR042184">
    <property type="entry name" value="YqeY/Aim41_N"/>
</dbReference>
<accession>A0A6G5QIC3</accession>
<proteinExistence type="predicted"/>
<organism evidence="1 2">
    <name type="scientific">Campylobacter mucosalis CCUG 21559</name>
    <dbReference type="NCBI Taxonomy" id="1032067"/>
    <lineage>
        <taxon>Bacteria</taxon>
        <taxon>Pseudomonadati</taxon>
        <taxon>Campylobacterota</taxon>
        <taxon>Epsilonproteobacteria</taxon>
        <taxon>Campylobacterales</taxon>
        <taxon>Campylobacteraceae</taxon>
        <taxon>Campylobacter</taxon>
    </lineage>
</organism>
<reference evidence="1 2" key="1">
    <citation type="submission" date="2016-07" db="EMBL/GenBank/DDBJ databases">
        <title>Comparative genomics of the Campylobacter concisus group.</title>
        <authorList>
            <person name="Miller W.G."/>
            <person name="Yee E."/>
            <person name="Chapman M.H."/>
            <person name="Huynh S."/>
            <person name="Bono J.L."/>
            <person name="On S.L.W."/>
            <person name="StLeger J."/>
            <person name="Foster G."/>
            <person name="Parker C.T."/>
        </authorList>
    </citation>
    <scope>NUCLEOTIDE SEQUENCE [LARGE SCALE GENOMIC DNA]</scope>
    <source>
        <strain evidence="1 2">CCUG 21559</strain>
    </source>
</reference>
<dbReference type="SUPFAM" id="SSF89095">
    <property type="entry name" value="GatB/YqeY motif"/>
    <property type="match status" value="1"/>
</dbReference>
<dbReference type="AlphaFoldDB" id="A0A6G5QIC3"/>
<dbReference type="InterPro" id="IPR003789">
    <property type="entry name" value="Asn/Gln_tRNA_amidoTrase-B-like"/>
</dbReference>
<dbReference type="InterPro" id="IPR019004">
    <property type="entry name" value="YqeY/Aim41"/>
</dbReference>
<dbReference type="PANTHER" id="PTHR28055:SF1">
    <property type="entry name" value="ALTERED INHERITANCE OF MITOCHONDRIA PROTEIN 41, MITOCHONDRIAL"/>
    <property type="match status" value="1"/>
</dbReference>
<keyword evidence="2" id="KW-1185">Reference proteome</keyword>
<dbReference type="GO" id="GO:0016884">
    <property type="term" value="F:carbon-nitrogen ligase activity, with glutamine as amido-N-donor"/>
    <property type="evidence" value="ECO:0007669"/>
    <property type="project" value="InterPro"/>
</dbReference>
<evidence type="ECO:0008006" key="3">
    <source>
        <dbReference type="Google" id="ProtNLM"/>
    </source>
</evidence>
<dbReference type="Pfam" id="PF09424">
    <property type="entry name" value="YqeY"/>
    <property type="match status" value="1"/>
</dbReference>
<dbReference type="PANTHER" id="PTHR28055">
    <property type="entry name" value="ALTERED INHERITANCE OF MITOCHONDRIA PROTEIN 41, MITOCHONDRIAL"/>
    <property type="match status" value="1"/>
</dbReference>
<sequence>MSIKEQILADIKTAMKEQNNFERDALRTLHSALKQVEVDKRIELSDEVVLPILQKEIKKRTDSAQLYVQGGREELAKKENDEIALISRYLPAQLSDDELKDKVKNIILTLGASSIKELGSVVKTAKEQIGASADAKRISEVAKALLS</sequence>
<evidence type="ECO:0000313" key="1">
    <source>
        <dbReference type="EMBL" id="QCD45246.1"/>
    </source>
</evidence>
<dbReference type="EMBL" id="CP012542">
    <property type="protein sequence ID" value="QCD45246.1"/>
    <property type="molecule type" value="Genomic_DNA"/>
</dbReference>
<evidence type="ECO:0000313" key="2">
    <source>
        <dbReference type="Proteomes" id="UP000503264"/>
    </source>
</evidence>
<dbReference type="InterPro" id="IPR023168">
    <property type="entry name" value="GatB_Yqey_C_2"/>
</dbReference>
<dbReference type="RefSeq" id="WP_169752187.1">
    <property type="nucleotide sequence ID" value="NZ_CP012542.1"/>
</dbReference>
<gene>
    <name evidence="1" type="ORF">CMUC_1486</name>
</gene>
<dbReference type="Gene3D" id="1.10.1510.10">
    <property type="entry name" value="Uncharacterised protein YqeY/AIM41 PF09424, N-terminal domain"/>
    <property type="match status" value="1"/>
</dbReference>